<dbReference type="EMBL" id="JBHUOF010000043">
    <property type="protein sequence ID" value="MFD2802248.1"/>
    <property type="molecule type" value="Genomic_DNA"/>
</dbReference>
<dbReference type="PROSITE" id="PS51318">
    <property type="entry name" value="TAT"/>
    <property type="match status" value="1"/>
</dbReference>
<proteinExistence type="predicted"/>
<comment type="caution">
    <text evidence="3">The sequence shown here is derived from an EMBL/GenBank/DDBJ whole genome shotgun (WGS) entry which is preliminary data.</text>
</comment>
<dbReference type="Gene3D" id="3.90.660.10">
    <property type="match status" value="1"/>
</dbReference>
<dbReference type="Gene3D" id="1.20.1440.240">
    <property type="match status" value="1"/>
</dbReference>
<protein>
    <submittedName>
        <fullName evidence="3">Flavin monoamine oxidase family protein</fullName>
    </submittedName>
</protein>
<dbReference type="RefSeq" id="WP_377392806.1">
    <property type="nucleotide sequence ID" value="NZ_JBHSAN010000034.1"/>
</dbReference>
<sequence>MSITRRDLLRSIGIAGGAGVMYSTMGALGLAPAAAQTPPFTPLDSNALRGRGGRSVVVMGGGIAGMTAAYELLKGGYDVTVLEARDRPGGRNWTVRGGDTYTDLDGNRQRAGFSRGEYMNTGPGRIPQMHVTLDYCKELGVAVEVFNNQNADAFLYREGDHGLHGKAIRHRAAKADVYGYTSELLAKAADQGALDSYLTEDDKEALIAFLRRFGDIGDKVDGDPDGSFAYTGTSRRGYTVQPGAGLESGVETDPYALSDVLASGIGQYFAFEFGFDQAMVMLQPVGGMDRIAYAFSDAIGRRRFRYNAEIVRYRNTTGGVEVDYRQGGAVKTVTADFAVNALPPHLAARIPSNLPGEVVNALASVRVTNAGKLGIEYDRRWWEEDYRIYGGISNANTDLANIWHPSYGYHGDKGVMIGYYNTGGSADTYGTLTPDRRLRRTVEQGKKIFGDVYARGITASFSQNWARAPFSEGAWVSWPDQTGPDYARLLEPAGNIHFAGDHLSHAIAWQHGAMVSARATVTRIQDRVAAAG</sequence>
<dbReference type="InterPro" id="IPR002937">
    <property type="entry name" value="Amino_oxidase"/>
</dbReference>
<dbReference type="Gene3D" id="3.50.50.60">
    <property type="entry name" value="FAD/NAD(P)-binding domain"/>
    <property type="match status" value="1"/>
</dbReference>
<evidence type="ECO:0000313" key="3">
    <source>
        <dbReference type="EMBL" id="MFD2802248.1"/>
    </source>
</evidence>
<keyword evidence="4" id="KW-1185">Reference proteome</keyword>
<organism evidence="3 4">
    <name type="scientific">Prauserella oleivorans</name>
    <dbReference type="NCBI Taxonomy" id="1478153"/>
    <lineage>
        <taxon>Bacteria</taxon>
        <taxon>Bacillati</taxon>
        <taxon>Actinomycetota</taxon>
        <taxon>Actinomycetes</taxon>
        <taxon>Pseudonocardiales</taxon>
        <taxon>Pseudonocardiaceae</taxon>
        <taxon>Prauserella</taxon>
    </lineage>
</organism>
<dbReference type="InterPro" id="IPR050281">
    <property type="entry name" value="Flavin_monoamine_oxidase"/>
</dbReference>
<feature type="transmembrane region" description="Helical" evidence="1">
    <location>
        <begin position="12"/>
        <end position="35"/>
    </location>
</feature>
<evidence type="ECO:0000259" key="2">
    <source>
        <dbReference type="Pfam" id="PF01593"/>
    </source>
</evidence>
<evidence type="ECO:0000313" key="4">
    <source>
        <dbReference type="Proteomes" id="UP001597478"/>
    </source>
</evidence>
<dbReference type="Pfam" id="PF01593">
    <property type="entry name" value="Amino_oxidase"/>
    <property type="match status" value="1"/>
</dbReference>
<dbReference type="SUPFAM" id="SSF51905">
    <property type="entry name" value="FAD/NAD(P)-binding domain"/>
    <property type="match status" value="1"/>
</dbReference>
<dbReference type="PANTHER" id="PTHR10742:SF410">
    <property type="entry name" value="LYSINE-SPECIFIC HISTONE DEMETHYLASE 2"/>
    <property type="match status" value="1"/>
</dbReference>
<name>A0ABW5WE32_9PSEU</name>
<evidence type="ECO:0000256" key="1">
    <source>
        <dbReference type="SAM" id="Phobius"/>
    </source>
</evidence>
<dbReference type="PANTHER" id="PTHR10742">
    <property type="entry name" value="FLAVIN MONOAMINE OXIDASE"/>
    <property type="match status" value="1"/>
</dbReference>
<dbReference type="SUPFAM" id="SSF54373">
    <property type="entry name" value="FAD-linked reductases, C-terminal domain"/>
    <property type="match status" value="1"/>
</dbReference>
<dbReference type="InterPro" id="IPR006311">
    <property type="entry name" value="TAT_signal"/>
</dbReference>
<dbReference type="Proteomes" id="UP001597478">
    <property type="component" value="Unassembled WGS sequence"/>
</dbReference>
<dbReference type="InterPro" id="IPR036188">
    <property type="entry name" value="FAD/NAD-bd_sf"/>
</dbReference>
<gene>
    <name evidence="3" type="ORF">ACFS2C_22935</name>
</gene>
<keyword evidence="1" id="KW-1133">Transmembrane helix</keyword>
<keyword evidence="1" id="KW-0472">Membrane</keyword>
<keyword evidence="1" id="KW-0812">Transmembrane</keyword>
<accession>A0ABW5WE32</accession>
<reference evidence="4" key="1">
    <citation type="journal article" date="2019" name="Int. J. Syst. Evol. Microbiol.">
        <title>The Global Catalogue of Microorganisms (GCM) 10K type strain sequencing project: providing services to taxonomists for standard genome sequencing and annotation.</title>
        <authorList>
            <consortium name="The Broad Institute Genomics Platform"/>
            <consortium name="The Broad Institute Genome Sequencing Center for Infectious Disease"/>
            <person name="Wu L."/>
            <person name="Ma J."/>
        </authorList>
    </citation>
    <scope>NUCLEOTIDE SEQUENCE [LARGE SCALE GENOMIC DNA]</scope>
    <source>
        <strain evidence="4">IBRC-M 10906</strain>
    </source>
</reference>
<feature type="domain" description="Amine oxidase" evidence="2">
    <location>
        <begin position="63"/>
        <end position="524"/>
    </location>
</feature>